<feature type="chain" id="PRO_5042035089" description="Lipoprotein YerB" evidence="2">
    <location>
        <begin position="29"/>
        <end position="392"/>
    </location>
</feature>
<feature type="signal peptide" evidence="2">
    <location>
        <begin position="1"/>
        <end position="28"/>
    </location>
</feature>
<evidence type="ECO:0000313" key="6">
    <source>
        <dbReference type="Proteomes" id="UP001241537"/>
    </source>
</evidence>
<dbReference type="Pfam" id="PF17479">
    <property type="entry name" value="DUF3048_C"/>
    <property type="match status" value="1"/>
</dbReference>
<feature type="domain" description="DUF3048" evidence="4">
    <location>
        <begin position="271"/>
        <end position="373"/>
    </location>
</feature>
<dbReference type="RefSeq" id="WP_170065374.1">
    <property type="nucleotide sequence ID" value="NZ_JAUSTO010000001.1"/>
</dbReference>
<evidence type="ECO:0000256" key="1">
    <source>
        <dbReference type="SAM" id="MobiDB-lite"/>
    </source>
</evidence>
<feature type="domain" description="DUF3048" evidence="3">
    <location>
        <begin position="80"/>
        <end position="224"/>
    </location>
</feature>
<dbReference type="EMBL" id="JAUSTO010000001">
    <property type="protein sequence ID" value="MDQ0151564.1"/>
    <property type="molecule type" value="Genomic_DNA"/>
</dbReference>
<evidence type="ECO:0008006" key="7">
    <source>
        <dbReference type="Google" id="ProtNLM"/>
    </source>
</evidence>
<evidence type="ECO:0000256" key="2">
    <source>
        <dbReference type="SAM" id="SignalP"/>
    </source>
</evidence>
<dbReference type="PROSITE" id="PS51257">
    <property type="entry name" value="PROKAR_LIPOPROTEIN"/>
    <property type="match status" value="1"/>
</dbReference>
<name>A0AAE3V8D2_9FIRM</name>
<evidence type="ECO:0000313" key="5">
    <source>
        <dbReference type="EMBL" id="MDQ0151564.1"/>
    </source>
</evidence>
<organism evidence="5 6">
    <name type="scientific">Moryella indoligenes</name>
    <dbReference type="NCBI Taxonomy" id="371674"/>
    <lineage>
        <taxon>Bacteria</taxon>
        <taxon>Bacillati</taxon>
        <taxon>Bacillota</taxon>
        <taxon>Clostridia</taxon>
        <taxon>Lachnospirales</taxon>
        <taxon>Lachnospiraceae</taxon>
        <taxon>Moryella</taxon>
    </lineage>
</organism>
<reference evidence="5" key="1">
    <citation type="submission" date="2023-07" db="EMBL/GenBank/DDBJ databases">
        <title>Genomic Encyclopedia of Type Strains, Phase IV (KMG-IV): sequencing the most valuable type-strain genomes for metagenomic binning, comparative biology and taxonomic classification.</title>
        <authorList>
            <person name="Goeker M."/>
        </authorList>
    </citation>
    <scope>NUCLEOTIDE SEQUENCE</scope>
    <source>
        <strain evidence="5">DSM 19659</strain>
    </source>
</reference>
<accession>A0AAE3V8D2</accession>
<feature type="compositionally biased region" description="Low complexity" evidence="1">
    <location>
        <begin position="28"/>
        <end position="62"/>
    </location>
</feature>
<dbReference type="InterPro" id="IPR023158">
    <property type="entry name" value="YerB-like_sf"/>
</dbReference>
<dbReference type="InterPro" id="IPR035328">
    <property type="entry name" value="DUF3048_C"/>
</dbReference>
<keyword evidence="6" id="KW-1185">Reference proteome</keyword>
<proteinExistence type="predicted"/>
<evidence type="ECO:0000259" key="4">
    <source>
        <dbReference type="Pfam" id="PF17479"/>
    </source>
</evidence>
<dbReference type="Proteomes" id="UP001241537">
    <property type="component" value="Unassembled WGS sequence"/>
</dbReference>
<gene>
    <name evidence="5" type="ORF">J2S20_000238</name>
</gene>
<dbReference type="SUPFAM" id="SSF159774">
    <property type="entry name" value="YerB-like"/>
    <property type="match status" value="1"/>
</dbReference>
<comment type="caution">
    <text evidence="5">The sequence shown here is derived from an EMBL/GenBank/DDBJ whole genome shotgun (WGS) entry which is preliminary data.</text>
</comment>
<protein>
    <recommendedName>
        <fullName evidence="7">Lipoprotein YerB</fullName>
    </recommendedName>
</protein>
<evidence type="ECO:0000259" key="3">
    <source>
        <dbReference type="Pfam" id="PF11258"/>
    </source>
</evidence>
<sequence length="392" mass="43844">MKKTKTFLLLAAACTAALLLASCGGAPASETAPSTGSSTAESTAAEISVEAPTEVPETEAAPDIPPEPGLVRSALTYAWIPEAEAEKRPIAVMFPIDRKAQPQYGISRAEIFYEIMEEGSMSRQMGILQNWEDLARIGNIRSIRDYFIYAALEWDSIIVHFGGPEIFVKPLLTRSDVENINGVGGAMGSSYNAFFRIPKNSRSEHTAYTDCERLQAAIEKAGFSRTHRQDCWKKEHWKFTPTERPYSFEDHPEAAPAAEIDLKSCYPVTRPAMHYDPETRLYYRSIYGKPQVDAATGEQLAFSNILVQSAVFGRHPNTEYLYFHMLDSVQDGWYMTAGKILHVHWIRNSDYEPTKFYDDNGEEITLNSGKTMVFVTREGVDSFIADDVVYGV</sequence>
<dbReference type="AlphaFoldDB" id="A0AAE3V8D2"/>
<keyword evidence="2" id="KW-0732">Signal</keyword>
<dbReference type="Pfam" id="PF11258">
    <property type="entry name" value="DUF3048"/>
    <property type="match status" value="1"/>
</dbReference>
<feature type="region of interest" description="Disordered" evidence="1">
    <location>
        <begin position="28"/>
        <end position="67"/>
    </location>
</feature>
<dbReference type="InterPro" id="IPR021416">
    <property type="entry name" value="DUF3048_N"/>
</dbReference>
<dbReference type="Gene3D" id="3.50.90.10">
    <property type="entry name" value="YerB-like"/>
    <property type="match status" value="1"/>
</dbReference>